<evidence type="ECO:0000313" key="1">
    <source>
        <dbReference type="EMBL" id="EEU99223.1"/>
    </source>
</evidence>
<name>C7GG30_9FIRM</name>
<dbReference type="AlphaFoldDB" id="C7GG30"/>
<dbReference type="HOGENOM" id="CLU_3295880_0_0_9"/>
<organism evidence="1 2">
    <name type="scientific">Roseburia intestinalis L1-82</name>
    <dbReference type="NCBI Taxonomy" id="536231"/>
    <lineage>
        <taxon>Bacteria</taxon>
        <taxon>Bacillati</taxon>
        <taxon>Bacillota</taxon>
        <taxon>Clostridia</taxon>
        <taxon>Lachnospirales</taxon>
        <taxon>Lachnospiraceae</taxon>
        <taxon>Roseburia</taxon>
    </lineage>
</organism>
<gene>
    <name evidence="1" type="ORF">ROSINTL182_08890</name>
</gene>
<proteinExistence type="predicted"/>
<dbReference type="Proteomes" id="UP000004828">
    <property type="component" value="Unassembled WGS sequence"/>
</dbReference>
<comment type="caution">
    <text evidence="1">The sequence shown here is derived from an EMBL/GenBank/DDBJ whole genome shotgun (WGS) entry which is preliminary data.</text>
</comment>
<evidence type="ECO:0000313" key="2">
    <source>
        <dbReference type="Proteomes" id="UP000004828"/>
    </source>
</evidence>
<sequence>MLSPFSKNLSNVFYCSPCILFSDPCFFSRFSFVLFLTVVL</sequence>
<reference evidence="1 2" key="1">
    <citation type="submission" date="2009-08" db="EMBL/GenBank/DDBJ databases">
        <authorList>
            <person name="Weinstock G."/>
            <person name="Sodergren E."/>
            <person name="Clifton S."/>
            <person name="Fulton L."/>
            <person name="Fulton B."/>
            <person name="Courtney L."/>
            <person name="Fronick C."/>
            <person name="Harrison M."/>
            <person name="Strong C."/>
            <person name="Farmer C."/>
            <person name="Delahaunty K."/>
            <person name="Markovic C."/>
            <person name="Hall O."/>
            <person name="Minx P."/>
            <person name="Tomlinson C."/>
            <person name="Mitreva M."/>
            <person name="Nelson J."/>
            <person name="Hou S."/>
            <person name="Wollam A."/>
            <person name="Pepin K.H."/>
            <person name="Johnson M."/>
            <person name="Bhonagiri V."/>
            <person name="Nash W.E."/>
            <person name="Warren W."/>
            <person name="Chinwalla A."/>
            <person name="Mardis E.R."/>
            <person name="Wilson R.K."/>
        </authorList>
    </citation>
    <scope>NUCLEOTIDE SEQUENCE [LARGE SCALE GENOMIC DNA]</scope>
    <source>
        <strain evidence="1 2">L1-82</strain>
    </source>
</reference>
<accession>C7GG30</accession>
<protein>
    <submittedName>
        <fullName evidence="1">Uncharacterized protein</fullName>
    </submittedName>
</protein>
<dbReference type="EMBL" id="ABYJ02000230">
    <property type="protein sequence ID" value="EEU99223.1"/>
    <property type="molecule type" value="Genomic_DNA"/>
</dbReference>